<dbReference type="AlphaFoldDB" id="A0A1V9YI66"/>
<sequence>MPAAATTVWSRYTKLERQATVPTRVETYWKQLSATERQSVLFLDEADLVKQLYKLNFSLLCVGLVQRRLKKKDKAASDEPTYELLEAMEFMDIGTGIMTVKNELVQDDKVDTLFGLVQENLRGFLVHTYVLNDSDFQQLFFRDSETISTWDEYQHLVAILLEQLILKSFVAFLERESLRQMEALLLEEEMATAAPSAPKAKKKKKRRKTTPIDATAAIPSDIAVLTSESTASTNECTVASSDADHAPATIAPLDQRIPQDTPSPATPPKAPIAISCTTDAQPLAPSSPASTVESALAPPSPVTVSTTPSSTPDAAGPPEPSISPTKARMSRLNPKAVEFQPLRRPVVPLKRKFESFIVTVTPDADDPDFGADDDDMYVRDPELDRHLVAIYNWTSSQFGWDFERQEAFTPEWLQPEFLMTQRVVRYFSEPPCALCMGGYCRVHRYNVAAPPSSYWHHPSPVKEYNPTPRPSVVTQ</sequence>
<keyword evidence="3" id="KW-1185">Reference proteome</keyword>
<proteinExistence type="predicted"/>
<feature type="region of interest" description="Disordered" evidence="1">
    <location>
        <begin position="254"/>
        <end position="273"/>
    </location>
</feature>
<evidence type="ECO:0000313" key="2">
    <source>
        <dbReference type="EMBL" id="OQR85402.1"/>
    </source>
</evidence>
<evidence type="ECO:0000256" key="1">
    <source>
        <dbReference type="SAM" id="MobiDB-lite"/>
    </source>
</evidence>
<protein>
    <submittedName>
        <fullName evidence="2">Uncharacterized protein</fullName>
    </submittedName>
</protein>
<accession>A0A1V9YI66</accession>
<gene>
    <name evidence="2" type="ORF">ACHHYP_11885</name>
</gene>
<dbReference type="Proteomes" id="UP000243579">
    <property type="component" value="Unassembled WGS sequence"/>
</dbReference>
<evidence type="ECO:0000313" key="3">
    <source>
        <dbReference type="Proteomes" id="UP000243579"/>
    </source>
</evidence>
<reference evidence="2 3" key="1">
    <citation type="journal article" date="2014" name="Genome Biol. Evol.">
        <title>The secreted proteins of Achlya hypogyna and Thraustotheca clavata identify the ancestral oomycete secretome and reveal gene acquisitions by horizontal gene transfer.</title>
        <authorList>
            <person name="Misner I."/>
            <person name="Blouin N."/>
            <person name="Leonard G."/>
            <person name="Richards T.A."/>
            <person name="Lane C.E."/>
        </authorList>
    </citation>
    <scope>NUCLEOTIDE SEQUENCE [LARGE SCALE GENOMIC DNA]</scope>
    <source>
        <strain evidence="2 3">ATCC 48635</strain>
    </source>
</reference>
<dbReference type="OrthoDB" id="73044at2759"/>
<name>A0A1V9YI66_ACHHY</name>
<feature type="compositionally biased region" description="Low complexity" evidence="1">
    <location>
        <begin position="302"/>
        <end position="312"/>
    </location>
</feature>
<comment type="caution">
    <text evidence="2">The sequence shown here is derived from an EMBL/GenBank/DDBJ whole genome shotgun (WGS) entry which is preliminary data.</text>
</comment>
<dbReference type="EMBL" id="JNBR01001691">
    <property type="protein sequence ID" value="OQR85402.1"/>
    <property type="molecule type" value="Genomic_DNA"/>
</dbReference>
<feature type="region of interest" description="Disordered" evidence="1">
    <location>
        <begin position="279"/>
        <end position="328"/>
    </location>
</feature>
<organism evidence="2 3">
    <name type="scientific">Achlya hypogyna</name>
    <name type="common">Oomycete</name>
    <name type="synonym">Protoachlya hypogyna</name>
    <dbReference type="NCBI Taxonomy" id="1202772"/>
    <lineage>
        <taxon>Eukaryota</taxon>
        <taxon>Sar</taxon>
        <taxon>Stramenopiles</taxon>
        <taxon>Oomycota</taxon>
        <taxon>Saprolegniomycetes</taxon>
        <taxon>Saprolegniales</taxon>
        <taxon>Achlyaceae</taxon>
        <taxon>Achlya</taxon>
    </lineage>
</organism>